<evidence type="ECO:0000256" key="1">
    <source>
        <dbReference type="SAM" id="SignalP"/>
    </source>
</evidence>
<reference evidence="2" key="1">
    <citation type="submission" date="2021-02" db="EMBL/GenBank/DDBJ databases">
        <authorList>
            <person name="Dougan E. K."/>
            <person name="Rhodes N."/>
            <person name="Thang M."/>
            <person name="Chan C."/>
        </authorList>
    </citation>
    <scope>NUCLEOTIDE SEQUENCE</scope>
</reference>
<evidence type="ECO:0000313" key="2">
    <source>
        <dbReference type="EMBL" id="CAE7369500.1"/>
    </source>
</evidence>
<gene>
    <name evidence="2" type="ORF">SNAT2548_LOCUS20137</name>
</gene>
<dbReference type="SUPFAM" id="SSF52540">
    <property type="entry name" value="P-loop containing nucleoside triphosphate hydrolases"/>
    <property type="match status" value="1"/>
</dbReference>
<dbReference type="AlphaFoldDB" id="A0A812Q6C8"/>
<sequence length="302" mass="34243">MQTAAQLWSCLFLYYSVCCCSGITEESNALNFVQRKALPRFAPLSTLSTAQSSRSKPWLMHKYIAVAHHKSGVYVMGQLWELIFFALGATTSDMGMWIQPCYPHTCYSPEAPIQIWVDMYSYDKAQEERVAAGANGMRVVGIVRDPVSMIVSAYCYHHRGKELDSILFFPAALLVVLGPKEGLKLVAEGMLPAVENMTSAFEQPSHDTFRLEYEKLTRSSDGFDQQMGEMMNFLFQDLITPAERSQVLNATKWADLHRHPPTDDHQNNQECEDEVRKYVPSLPADILSRYRSFQERLGYAAT</sequence>
<comment type="caution">
    <text evidence="2">The sequence shown here is derived from an EMBL/GenBank/DDBJ whole genome shotgun (WGS) entry which is preliminary data.</text>
</comment>
<dbReference type="Proteomes" id="UP000604046">
    <property type="component" value="Unassembled WGS sequence"/>
</dbReference>
<keyword evidence="1" id="KW-0732">Signal</keyword>
<accession>A0A812Q6C8</accession>
<name>A0A812Q6C8_9DINO</name>
<dbReference type="EMBL" id="CAJNDS010002201">
    <property type="protein sequence ID" value="CAE7369500.1"/>
    <property type="molecule type" value="Genomic_DNA"/>
</dbReference>
<proteinExistence type="predicted"/>
<keyword evidence="3" id="KW-1185">Reference proteome</keyword>
<evidence type="ECO:0008006" key="4">
    <source>
        <dbReference type="Google" id="ProtNLM"/>
    </source>
</evidence>
<feature type="signal peptide" evidence="1">
    <location>
        <begin position="1"/>
        <end position="19"/>
    </location>
</feature>
<dbReference type="InterPro" id="IPR027417">
    <property type="entry name" value="P-loop_NTPase"/>
</dbReference>
<evidence type="ECO:0000313" key="3">
    <source>
        <dbReference type="Proteomes" id="UP000604046"/>
    </source>
</evidence>
<dbReference type="Gene3D" id="3.40.50.300">
    <property type="entry name" value="P-loop containing nucleotide triphosphate hydrolases"/>
    <property type="match status" value="1"/>
</dbReference>
<organism evidence="2 3">
    <name type="scientific">Symbiodinium natans</name>
    <dbReference type="NCBI Taxonomy" id="878477"/>
    <lineage>
        <taxon>Eukaryota</taxon>
        <taxon>Sar</taxon>
        <taxon>Alveolata</taxon>
        <taxon>Dinophyceae</taxon>
        <taxon>Suessiales</taxon>
        <taxon>Symbiodiniaceae</taxon>
        <taxon>Symbiodinium</taxon>
    </lineage>
</organism>
<feature type="chain" id="PRO_5032693163" description="Sulfotransferase" evidence="1">
    <location>
        <begin position="20"/>
        <end position="302"/>
    </location>
</feature>
<protein>
    <recommendedName>
        <fullName evidence="4">Sulfotransferase</fullName>
    </recommendedName>
</protein>
<dbReference type="OrthoDB" id="419883at2759"/>